<protein>
    <recommendedName>
        <fullName evidence="4">tRNA pseudouridine synthase</fullName>
        <ecNumber evidence="4">5.4.99.12</ecNumber>
    </recommendedName>
</protein>
<gene>
    <name evidence="6" type="ORF">HINF_LOCUS61671</name>
    <name evidence="7" type="ORF">HINF_LOCUS73930</name>
</gene>
<dbReference type="AlphaFoldDB" id="A0AA86R9S3"/>
<dbReference type="GO" id="GO:0005737">
    <property type="term" value="C:cytoplasm"/>
    <property type="evidence" value="ECO:0007669"/>
    <property type="project" value="TreeGrafter"/>
</dbReference>
<dbReference type="InterPro" id="IPR020095">
    <property type="entry name" value="PsdUridine_synth_TruA_C"/>
</dbReference>
<evidence type="ECO:0000256" key="2">
    <source>
        <dbReference type="ARBA" id="ARBA00022694"/>
    </source>
</evidence>
<dbReference type="PANTHER" id="PTHR11142">
    <property type="entry name" value="PSEUDOURIDYLATE SYNTHASE"/>
    <property type="match status" value="1"/>
</dbReference>
<name>A0AA86R9S3_9EUKA</name>
<dbReference type="GO" id="GO:0003723">
    <property type="term" value="F:RNA binding"/>
    <property type="evidence" value="ECO:0007669"/>
    <property type="project" value="InterPro"/>
</dbReference>
<dbReference type="EC" id="5.4.99.12" evidence="4"/>
<feature type="domain" description="Pseudouridine synthase I TruA alpha/beta" evidence="5">
    <location>
        <begin position="171"/>
        <end position="250"/>
    </location>
</feature>
<evidence type="ECO:0000259" key="5">
    <source>
        <dbReference type="Pfam" id="PF01416"/>
    </source>
</evidence>
<proteinExistence type="inferred from homology"/>
<dbReference type="InterPro" id="IPR020103">
    <property type="entry name" value="PsdUridine_synth_cat_dom_sf"/>
</dbReference>
<evidence type="ECO:0000313" key="8">
    <source>
        <dbReference type="Proteomes" id="UP001642409"/>
    </source>
</evidence>
<dbReference type="EMBL" id="CATOUU010001130">
    <property type="protein sequence ID" value="CAI9974026.1"/>
    <property type="molecule type" value="Genomic_DNA"/>
</dbReference>
<dbReference type="EMBL" id="CAXDID020000616">
    <property type="protein sequence ID" value="CAL6106767.1"/>
    <property type="molecule type" value="Genomic_DNA"/>
</dbReference>
<dbReference type="Gene3D" id="3.30.70.580">
    <property type="entry name" value="Pseudouridine synthase I, catalytic domain, N-terminal subdomain"/>
    <property type="match status" value="1"/>
</dbReference>
<organism evidence="6">
    <name type="scientific">Hexamita inflata</name>
    <dbReference type="NCBI Taxonomy" id="28002"/>
    <lineage>
        <taxon>Eukaryota</taxon>
        <taxon>Metamonada</taxon>
        <taxon>Diplomonadida</taxon>
        <taxon>Hexamitidae</taxon>
        <taxon>Hexamitinae</taxon>
        <taxon>Hexamita</taxon>
    </lineage>
</organism>
<dbReference type="GO" id="GO:0160147">
    <property type="term" value="F:tRNA pseudouridine(38-40) synthase activity"/>
    <property type="evidence" value="ECO:0007669"/>
    <property type="project" value="UniProtKB-EC"/>
</dbReference>
<comment type="caution">
    <text evidence="6">The sequence shown here is derived from an EMBL/GenBank/DDBJ whole genome shotgun (WGS) entry which is preliminary data.</text>
</comment>
<keyword evidence="2 4" id="KW-0819">tRNA processing</keyword>
<accession>A0AA86R9S3</accession>
<reference evidence="6" key="1">
    <citation type="submission" date="2023-06" db="EMBL/GenBank/DDBJ databases">
        <authorList>
            <person name="Kurt Z."/>
        </authorList>
    </citation>
    <scope>NUCLEOTIDE SEQUENCE</scope>
</reference>
<comment type="catalytic activity">
    <reaction evidence="4">
        <text>uridine(38/39/40) in tRNA = pseudouridine(38/39/40) in tRNA</text>
        <dbReference type="Rhea" id="RHEA:22376"/>
        <dbReference type="Rhea" id="RHEA-COMP:10085"/>
        <dbReference type="Rhea" id="RHEA-COMP:10087"/>
        <dbReference type="ChEBI" id="CHEBI:65314"/>
        <dbReference type="ChEBI" id="CHEBI:65315"/>
        <dbReference type="EC" id="5.4.99.12"/>
    </reaction>
</comment>
<dbReference type="InterPro" id="IPR020097">
    <property type="entry name" value="PsdUridine_synth_TruA_a/b_dom"/>
</dbReference>
<dbReference type="SUPFAM" id="SSF55120">
    <property type="entry name" value="Pseudouridine synthase"/>
    <property type="match status" value="1"/>
</dbReference>
<dbReference type="PANTHER" id="PTHR11142:SF5">
    <property type="entry name" value="TRNA PSEUDOURIDINE(38_39) SYNTHASE"/>
    <property type="match status" value="1"/>
</dbReference>
<dbReference type="InterPro" id="IPR020094">
    <property type="entry name" value="TruA/RsuA/RluB/E/F_N"/>
</dbReference>
<evidence type="ECO:0000256" key="3">
    <source>
        <dbReference type="ARBA" id="ARBA00023235"/>
    </source>
</evidence>
<dbReference type="InterPro" id="IPR001406">
    <property type="entry name" value="PsdUridine_synth_TruA"/>
</dbReference>
<keyword evidence="8" id="KW-1185">Reference proteome</keyword>
<dbReference type="GO" id="GO:0031119">
    <property type="term" value="P:tRNA pseudouridine synthesis"/>
    <property type="evidence" value="ECO:0007669"/>
    <property type="project" value="TreeGrafter"/>
</dbReference>
<evidence type="ECO:0000256" key="4">
    <source>
        <dbReference type="RuleBase" id="RU003792"/>
    </source>
</evidence>
<dbReference type="Proteomes" id="UP001642409">
    <property type="component" value="Unassembled WGS sequence"/>
</dbReference>
<evidence type="ECO:0000256" key="1">
    <source>
        <dbReference type="ARBA" id="ARBA00009375"/>
    </source>
</evidence>
<evidence type="ECO:0000313" key="6">
    <source>
        <dbReference type="EMBL" id="CAI9974026.1"/>
    </source>
</evidence>
<dbReference type="Pfam" id="PF01416">
    <property type="entry name" value="PseudoU_synth_1"/>
    <property type="match status" value="1"/>
</dbReference>
<sequence length="310" mass="35624">MQLDKQLHHLYLSPANRDYIDQCVIGKIRSVLGDYKLDSVTVFEAAFAISYDHSFPGSAFQRDNPFCVENQLVYVLRALGIYADDRFEFDRTGRTDANVACLDQVVILRISSSNFSLIKQFMNKVLMPRMCVKSIQCKQFSPRFDCVFRTYQFLLGTLSDERVKVLNKEAQCVVGTHDFCNLSYENKEVVRTVNHITVFNLQVYIGHKITVMEICGKAFAYHQVRCIASALLEGNIIQVLQKTEKIKKLVPGEGLVLLKAKWANAEQEWESNNTGEEFERFVKEQTKQFAGFAQENTEWNVKQSIKTIKK</sequence>
<evidence type="ECO:0000313" key="7">
    <source>
        <dbReference type="EMBL" id="CAL6106767.1"/>
    </source>
</evidence>
<dbReference type="GO" id="GO:0005634">
    <property type="term" value="C:nucleus"/>
    <property type="evidence" value="ECO:0007669"/>
    <property type="project" value="TreeGrafter"/>
</dbReference>
<reference evidence="7 8" key="2">
    <citation type="submission" date="2024-07" db="EMBL/GenBank/DDBJ databases">
        <authorList>
            <person name="Akdeniz Z."/>
        </authorList>
    </citation>
    <scope>NUCLEOTIDE SEQUENCE [LARGE SCALE GENOMIC DNA]</scope>
</reference>
<keyword evidence="3 4" id="KW-0413">Isomerase</keyword>
<comment type="similarity">
    <text evidence="1 4">Belongs to the tRNA pseudouridine synthase TruA family.</text>
</comment>
<dbReference type="GO" id="GO:1990481">
    <property type="term" value="P:mRNA pseudouridine synthesis"/>
    <property type="evidence" value="ECO:0007669"/>
    <property type="project" value="TreeGrafter"/>
</dbReference>
<dbReference type="Gene3D" id="3.30.70.660">
    <property type="entry name" value="Pseudouridine synthase I, catalytic domain, C-terminal subdomain"/>
    <property type="match status" value="1"/>
</dbReference>